<dbReference type="InterPro" id="IPR011082">
    <property type="entry name" value="Exosome-assoc_fac/DNA_repair"/>
</dbReference>
<feature type="compositionally biased region" description="Low complexity" evidence="7">
    <location>
        <begin position="179"/>
        <end position="201"/>
    </location>
</feature>
<dbReference type="AlphaFoldDB" id="A0A1Y2GGG2"/>
<feature type="region of interest" description="Disordered" evidence="7">
    <location>
        <begin position="133"/>
        <end position="220"/>
    </location>
</feature>
<dbReference type="InterPro" id="IPR007146">
    <property type="entry name" value="Sas10/Utp3/C1D"/>
</dbReference>
<keyword evidence="9" id="KW-1185">Reference proteome</keyword>
<evidence type="ECO:0000256" key="7">
    <source>
        <dbReference type="SAM" id="MobiDB-lite"/>
    </source>
</evidence>
<dbReference type="EMBL" id="MCFF01000031">
    <property type="protein sequence ID" value="ORZ10292.1"/>
    <property type="molecule type" value="Genomic_DNA"/>
</dbReference>
<dbReference type="GO" id="GO:0005730">
    <property type="term" value="C:nucleolus"/>
    <property type="evidence" value="ECO:0007669"/>
    <property type="project" value="TreeGrafter"/>
</dbReference>
<evidence type="ECO:0000313" key="8">
    <source>
        <dbReference type="EMBL" id="ORZ10292.1"/>
    </source>
</evidence>
<protein>
    <recommendedName>
        <fullName evidence="6">Exosome complex protein</fullName>
    </recommendedName>
</protein>
<feature type="compositionally biased region" description="Basic and acidic residues" evidence="7">
    <location>
        <begin position="147"/>
        <end position="169"/>
    </location>
</feature>
<dbReference type="GeneID" id="33572181"/>
<evidence type="ECO:0000256" key="6">
    <source>
        <dbReference type="RuleBase" id="RU368003"/>
    </source>
</evidence>
<dbReference type="PANTHER" id="PTHR15341:SF3">
    <property type="entry name" value="NUCLEAR NUCLEIC ACID-BINDING PROTEIN C1D"/>
    <property type="match status" value="1"/>
</dbReference>
<comment type="similarity">
    <text evidence="2 6">Belongs to the C1D family.</text>
</comment>
<sequence>MPPTKNLSESTVGQTLPDNHKNATNVLLSSLAEIEVLISPLTAAPNSLSETLTKLDNEKRCQLELLLAYALNTLAFINLKSNGIPSNSHPVMSELKRIQAYTEKLRHATYGNKPSMSVDKDAAERFIKGALASNAMPDSTAPSIAKGEGKHSKFDEQGKEIENDDDQKKNVIQGSNVKTTDSSSSSSTAGTTATTTSSSSSTRKRMDPFQGYGENKKKRN</sequence>
<name>A0A1Y2GGG2_9FUNG</name>
<organism evidence="8 9">
    <name type="scientific">Lobosporangium transversale</name>
    <dbReference type="NCBI Taxonomy" id="64571"/>
    <lineage>
        <taxon>Eukaryota</taxon>
        <taxon>Fungi</taxon>
        <taxon>Fungi incertae sedis</taxon>
        <taxon>Mucoromycota</taxon>
        <taxon>Mortierellomycotina</taxon>
        <taxon>Mortierellomycetes</taxon>
        <taxon>Mortierellales</taxon>
        <taxon>Mortierellaceae</taxon>
        <taxon>Lobosporangium</taxon>
    </lineage>
</organism>
<dbReference type="STRING" id="64571.A0A1Y2GGG2"/>
<dbReference type="GO" id="GO:0010468">
    <property type="term" value="P:regulation of gene expression"/>
    <property type="evidence" value="ECO:0007669"/>
    <property type="project" value="TreeGrafter"/>
</dbReference>
<keyword evidence="5 6" id="KW-0539">Nucleus</keyword>
<dbReference type="GO" id="GO:0003723">
    <property type="term" value="F:RNA binding"/>
    <property type="evidence" value="ECO:0007669"/>
    <property type="project" value="UniProtKB-UniRule"/>
</dbReference>
<accession>A0A1Y2GGG2</accession>
<dbReference type="InParanoid" id="A0A1Y2GGG2"/>
<dbReference type="GO" id="GO:0003677">
    <property type="term" value="F:DNA binding"/>
    <property type="evidence" value="ECO:0007669"/>
    <property type="project" value="TreeGrafter"/>
</dbReference>
<evidence type="ECO:0000256" key="2">
    <source>
        <dbReference type="ARBA" id="ARBA00009154"/>
    </source>
</evidence>
<evidence type="ECO:0000313" key="9">
    <source>
        <dbReference type="Proteomes" id="UP000193648"/>
    </source>
</evidence>
<dbReference type="Proteomes" id="UP000193648">
    <property type="component" value="Unassembled WGS sequence"/>
</dbReference>
<gene>
    <name evidence="8" type="ORF">BCR41DRAFT_423845</name>
</gene>
<evidence type="ECO:0000256" key="1">
    <source>
        <dbReference type="ARBA" id="ARBA00004123"/>
    </source>
</evidence>
<dbReference type="GO" id="GO:0000178">
    <property type="term" value="C:exosome (RNase complex)"/>
    <property type="evidence" value="ECO:0007669"/>
    <property type="project" value="TreeGrafter"/>
</dbReference>
<evidence type="ECO:0000256" key="4">
    <source>
        <dbReference type="ARBA" id="ARBA00022884"/>
    </source>
</evidence>
<keyword evidence="3 6" id="KW-0698">rRNA processing</keyword>
<dbReference type="RefSeq" id="XP_021879199.1">
    <property type="nucleotide sequence ID" value="XM_022030339.1"/>
</dbReference>
<evidence type="ECO:0000256" key="5">
    <source>
        <dbReference type="ARBA" id="ARBA00023242"/>
    </source>
</evidence>
<dbReference type="FunCoup" id="A0A1Y2GGG2">
    <property type="interactions" value="64"/>
</dbReference>
<dbReference type="Pfam" id="PF04000">
    <property type="entry name" value="Sas10_Utp3"/>
    <property type="match status" value="1"/>
</dbReference>
<dbReference type="GO" id="GO:0000460">
    <property type="term" value="P:maturation of 5.8S rRNA"/>
    <property type="evidence" value="ECO:0007669"/>
    <property type="project" value="TreeGrafter"/>
</dbReference>
<keyword evidence="4 6" id="KW-0694">RNA-binding</keyword>
<evidence type="ECO:0000256" key="3">
    <source>
        <dbReference type="ARBA" id="ARBA00022552"/>
    </source>
</evidence>
<comment type="caution">
    <text evidence="8">The sequence shown here is derived from an EMBL/GenBank/DDBJ whole genome shotgun (WGS) entry which is preliminary data.</text>
</comment>
<reference evidence="8 9" key="1">
    <citation type="submission" date="2016-07" db="EMBL/GenBank/DDBJ databases">
        <title>Pervasive Adenine N6-methylation of Active Genes in Fungi.</title>
        <authorList>
            <consortium name="DOE Joint Genome Institute"/>
            <person name="Mondo S.J."/>
            <person name="Dannebaum R.O."/>
            <person name="Kuo R.C."/>
            <person name="Labutti K."/>
            <person name="Haridas S."/>
            <person name="Kuo A."/>
            <person name="Salamov A."/>
            <person name="Ahrendt S.R."/>
            <person name="Lipzen A."/>
            <person name="Sullivan W."/>
            <person name="Andreopoulos W.B."/>
            <person name="Clum A."/>
            <person name="Lindquist E."/>
            <person name="Daum C."/>
            <person name="Ramamoorthy G.K."/>
            <person name="Gryganskyi A."/>
            <person name="Culley D."/>
            <person name="Magnuson J.K."/>
            <person name="James T.Y."/>
            <person name="O'Malley M.A."/>
            <person name="Stajich J.E."/>
            <person name="Spatafora J.W."/>
            <person name="Visel A."/>
            <person name="Grigoriev I.V."/>
        </authorList>
    </citation>
    <scope>NUCLEOTIDE SEQUENCE [LARGE SCALE GENOMIC DNA]</scope>
    <source>
        <strain evidence="8 9">NRRL 3116</strain>
    </source>
</reference>
<proteinExistence type="inferred from homology"/>
<dbReference type="PANTHER" id="PTHR15341">
    <property type="entry name" value="SUN-COR STEROID HORMONE RECEPTOR CO-REPRESSOR"/>
    <property type="match status" value="1"/>
</dbReference>
<comment type="function">
    <text evidence="6">Required for exosome-dependent processing of pre-rRNA and small nucleolar RNA (snRNA) precursors. Involved in processing of 35S pre-rRNA at the A0, A1 and A2 sites.</text>
</comment>
<dbReference type="OrthoDB" id="10261072at2759"/>
<comment type="subcellular location">
    <subcellularLocation>
        <location evidence="1 6">Nucleus</location>
    </subcellularLocation>
</comment>